<sequence>MGVSLDKWQDHMERHFSALAERRAVSGLPIFALEHGLSEAEFDKISGQLQSRLNAGLRLAPHWLLWTIYAAERGYTYEGGEYWQSFEEATPGWDSSDRYRVSAWFSKFQKAYNGVIPSGPWAAHFSIIAWPITHAVLPRYLQQQFARTLYDLRYMLARLTSIEPAEIGRLTAANVYYASTRFEQFLQQEELVGRIVLALLHQDPREGEEPLLPATLDRIVADLEKVRYARDWLRETSRVVTDRFKGIGRGSGPRPVASGAESAERRLREARPDIRPDLRLRYAGDGRWTLIIDVPSFKGIAALNPEVRQFLKQTRCTLNGDPGKKPAGWVLSGNRRAVLKEWPNPTKPLVKFEKANGTVDHLLESECRMSDGPIWLFRIGRDGIAREIAGRIVRPGYEYILVSREAFEGVLDGMAPCTIDCKDIQAIRISVPDNVSADYIHWLQHRNLELARTIRVWPAGLPGRHWDGEGRSEWLTTEKPCFRIVPDHPVDSYLIALDGDTATAIQAPASGQPTFVQLPQLAPGKHILTVRARRSAALEDLGAPPAHEGYLELRVREPEPWIPSTTSYTGLVVTSTPHDATLDVFWENELDLTVFGPEGRQITPIVSLENAKGEEVYNAHVCPVMDLPILPSVWRKRFHDFLKREESEWRYLEASSGTLRIEGQELGLYTLRFNHEVLPVRWVLRHNGERVTIRLIDDSGQEGEQPECHFFSMETPTKTEFLKIENALTGFEIKPPGGLYLVRKGKFVNSIIVSDGLSEEGLKGLGVKPTYDQISRNPDSIVHLLKILHSWKMARLAGPLANARRQQVHDGMLVHIYGALAGRDWGFAESKAKVKGNYNLQQVMTRLEALLDRRSGFRVVIQRDVATIQGGRNAIADWYADLASRFGICSNKTLCELAIELASRPHDVPNLYEDRLPRLLNQLIEKPLIVRGARFAALNYTCNDAGSSELLPEWD</sequence>
<evidence type="ECO:0000313" key="2">
    <source>
        <dbReference type="Proteomes" id="UP000000393"/>
    </source>
</evidence>
<keyword evidence="2" id="KW-1185">Reference proteome</keyword>
<dbReference type="KEGG" id="nwa:Nwat_3174"/>
<dbReference type="Proteomes" id="UP000000393">
    <property type="component" value="Plasmid pNWAT01"/>
</dbReference>
<dbReference type="EMBL" id="CP002087">
    <property type="protein sequence ID" value="ADJ29889.1"/>
    <property type="molecule type" value="Genomic_DNA"/>
</dbReference>
<accession>D8KCE8</accession>
<gene>
    <name evidence="1" type="ordered locus">Nwat_3174</name>
</gene>
<reference evidence="2" key="1">
    <citation type="submission" date="2010-06" db="EMBL/GenBank/DDBJ databases">
        <title>Complete sequence of plasmid1 of Nitrosococcus watsoni C-113.</title>
        <authorList>
            <person name="Lucas S."/>
            <person name="Copeland A."/>
            <person name="Lapidus A."/>
            <person name="Cheng J.-F."/>
            <person name="Bruce D."/>
            <person name="Goodwin L."/>
            <person name="Pitluck S."/>
            <person name="Malfatti S.A."/>
            <person name="Chain P.S.G."/>
            <person name="Land M."/>
            <person name="Hauser L."/>
            <person name="Kyrpides N."/>
            <person name="Ivanova N."/>
            <person name="Cambell M.A."/>
            <person name="Heidelberg J.F."/>
            <person name="Klotz M.G."/>
            <person name="Woyke T."/>
        </authorList>
    </citation>
    <scope>NUCLEOTIDE SEQUENCE [LARGE SCALE GENOMIC DNA]</scope>
    <source>
        <strain evidence="2">C-113</strain>
        <plasmid evidence="2">pNWAT01</plasmid>
    </source>
</reference>
<dbReference type="AlphaFoldDB" id="D8KCE8"/>
<keyword evidence="1" id="KW-0614">Plasmid</keyword>
<evidence type="ECO:0000313" key="1">
    <source>
        <dbReference type="EMBL" id="ADJ29889.1"/>
    </source>
</evidence>
<organism evidence="1 2">
    <name type="scientific">Nitrosococcus watsoni (strain C-113)</name>
    <dbReference type="NCBI Taxonomy" id="105559"/>
    <lineage>
        <taxon>Bacteria</taxon>
        <taxon>Pseudomonadati</taxon>
        <taxon>Pseudomonadota</taxon>
        <taxon>Gammaproteobacteria</taxon>
        <taxon>Chromatiales</taxon>
        <taxon>Chromatiaceae</taxon>
        <taxon>Nitrosococcus</taxon>
    </lineage>
</organism>
<proteinExistence type="predicted"/>
<dbReference type="HOGENOM" id="CLU_307153_0_0_6"/>
<dbReference type="RefSeq" id="WP_013221941.1">
    <property type="nucleotide sequence ID" value="NC_014316.1"/>
</dbReference>
<protein>
    <submittedName>
        <fullName evidence="1">Uncharacterized protein</fullName>
    </submittedName>
</protein>
<dbReference type="OrthoDB" id="7053243at2"/>
<name>D8KCE8_NITWC</name>
<geneLocation type="plasmid" evidence="1 2">
    <name>pNWAT01</name>
</geneLocation>